<keyword evidence="1" id="KW-0175">Coiled coil</keyword>
<protein>
    <submittedName>
        <fullName evidence="2">Uncharacterized protein</fullName>
    </submittedName>
</protein>
<dbReference type="AlphaFoldDB" id="A0A7C4Y5Q6"/>
<comment type="caution">
    <text evidence="2">The sequence shown here is derived from an EMBL/GenBank/DDBJ whole genome shotgun (WGS) entry which is preliminary data.</text>
</comment>
<evidence type="ECO:0000256" key="1">
    <source>
        <dbReference type="SAM" id="Coils"/>
    </source>
</evidence>
<name>A0A7C4Y5Q6_9BACT</name>
<reference evidence="2" key="1">
    <citation type="journal article" date="2020" name="mSystems">
        <title>Genome- and Community-Level Interaction Insights into Carbon Utilization and Element Cycling Functions of Hydrothermarchaeota in Hydrothermal Sediment.</title>
        <authorList>
            <person name="Zhou Z."/>
            <person name="Liu Y."/>
            <person name="Xu W."/>
            <person name="Pan J."/>
            <person name="Luo Z.H."/>
            <person name="Li M."/>
        </authorList>
    </citation>
    <scope>NUCLEOTIDE SEQUENCE [LARGE SCALE GENOMIC DNA]</scope>
    <source>
        <strain evidence="2">SpSt-794</strain>
    </source>
</reference>
<feature type="coiled-coil region" evidence="1">
    <location>
        <begin position="7"/>
        <end position="34"/>
    </location>
</feature>
<sequence length="116" mass="13969">MKLEERVNELEKALVELEKKVEIIGQAVSELIKERKEKKEKAYEAVIYGFKTFEDYENFVRICREIMEKDMSFDFEERGKTIAIFSDNKDELHKRSLWLVKKTGIEDLKYTVKERR</sequence>
<organism evidence="2">
    <name type="scientific">Caldisericum exile</name>
    <dbReference type="NCBI Taxonomy" id="693075"/>
    <lineage>
        <taxon>Bacteria</taxon>
        <taxon>Pseudomonadati</taxon>
        <taxon>Caldisericota/Cryosericota group</taxon>
        <taxon>Caldisericota</taxon>
        <taxon>Caldisericia</taxon>
        <taxon>Caldisericales</taxon>
        <taxon>Caldisericaceae</taxon>
        <taxon>Caldisericum</taxon>
    </lineage>
</organism>
<proteinExistence type="predicted"/>
<evidence type="ECO:0000313" key="2">
    <source>
        <dbReference type="EMBL" id="HGW60462.1"/>
    </source>
</evidence>
<dbReference type="EMBL" id="DTHV01000108">
    <property type="protein sequence ID" value="HGW60462.1"/>
    <property type="molecule type" value="Genomic_DNA"/>
</dbReference>
<gene>
    <name evidence="2" type="ORF">ENV82_03420</name>
</gene>
<accession>A0A7C4Y5Q6</accession>